<dbReference type="AlphaFoldDB" id="A0A915I6L0"/>
<sequence>MKPTLHQREELTEHLRDELTLHQRCKMTLRQHGRCKASELEITITLSKNSNFHHKLTPKRAGLV</sequence>
<accession>A0A915I6L0</accession>
<evidence type="ECO:0000313" key="2">
    <source>
        <dbReference type="WBParaSite" id="nRc.2.0.1.t09500-RA"/>
    </source>
</evidence>
<keyword evidence="1" id="KW-1185">Reference proteome</keyword>
<reference evidence="2" key="1">
    <citation type="submission" date="2022-11" db="UniProtKB">
        <authorList>
            <consortium name="WormBaseParasite"/>
        </authorList>
    </citation>
    <scope>IDENTIFICATION</scope>
</reference>
<dbReference type="Proteomes" id="UP000887565">
    <property type="component" value="Unplaced"/>
</dbReference>
<evidence type="ECO:0000313" key="1">
    <source>
        <dbReference type="Proteomes" id="UP000887565"/>
    </source>
</evidence>
<proteinExistence type="predicted"/>
<name>A0A915I6L0_ROMCU</name>
<organism evidence="1 2">
    <name type="scientific">Romanomermis culicivorax</name>
    <name type="common">Nematode worm</name>
    <dbReference type="NCBI Taxonomy" id="13658"/>
    <lineage>
        <taxon>Eukaryota</taxon>
        <taxon>Metazoa</taxon>
        <taxon>Ecdysozoa</taxon>
        <taxon>Nematoda</taxon>
        <taxon>Enoplea</taxon>
        <taxon>Dorylaimia</taxon>
        <taxon>Mermithida</taxon>
        <taxon>Mermithoidea</taxon>
        <taxon>Mermithidae</taxon>
        <taxon>Romanomermis</taxon>
    </lineage>
</organism>
<dbReference type="WBParaSite" id="nRc.2.0.1.t09500-RA">
    <property type="protein sequence ID" value="nRc.2.0.1.t09500-RA"/>
    <property type="gene ID" value="nRc.2.0.1.g09500"/>
</dbReference>
<protein>
    <submittedName>
        <fullName evidence="2">Uncharacterized protein</fullName>
    </submittedName>
</protein>